<keyword evidence="3" id="KW-1185">Reference proteome</keyword>
<evidence type="ECO:0000313" key="3">
    <source>
        <dbReference type="Proteomes" id="UP001165124"/>
    </source>
</evidence>
<evidence type="ECO:0000256" key="1">
    <source>
        <dbReference type="SAM" id="MobiDB-lite"/>
    </source>
</evidence>
<dbReference type="Proteomes" id="UP001165124">
    <property type="component" value="Unassembled WGS sequence"/>
</dbReference>
<feature type="region of interest" description="Disordered" evidence="1">
    <location>
        <begin position="18"/>
        <end position="42"/>
    </location>
</feature>
<evidence type="ECO:0000313" key="2">
    <source>
        <dbReference type="EMBL" id="GLW67309.1"/>
    </source>
</evidence>
<dbReference type="AlphaFoldDB" id="A0A9W6UXG5"/>
<sequence length="125" mass="13564">MQVPLTRSAPRITFDVMDSTRPREGAGTADPPASRRRQHLSALDSAVAERPDLACGIVVRHGIPTLHVVRYGCAGRPLKIGCDFDAGTWWFVCAHDGRKIAPVDDVPGAVRLIDGALPSRARRSR</sequence>
<organism evidence="2 3">
    <name type="scientific">Actinomadura rubrobrunea</name>
    <dbReference type="NCBI Taxonomy" id="115335"/>
    <lineage>
        <taxon>Bacteria</taxon>
        <taxon>Bacillati</taxon>
        <taxon>Actinomycetota</taxon>
        <taxon>Actinomycetes</taxon>
        <taxon>Streptosporangiales</taxon>
        <taxon>Thermomonosporaceae</taxon>
        <taxon>Actinomadura</taxon>
    </lineage>
</organism>
<name>A0A9W6UXG5_9ACTN</name>
<comment type="caution">
    <text evidence="2">The sequence shown here is derived from an EMBL/GenBank/DDBJ whole genome shotgun (WGS) entry which is preliminary data.</text>
</comment>
<protein>
    <submittedName>
        <fullName evidence="2">Uncharacterized protein</fullName>
    </submittedName>
</protein>
<dbReference type="EMBL" id="BSRZ01000021">
    <property type="protein sequence ID" value="GLW67309.1"/>
    <property type="molecule type" value="Genomic_DNA"/>
</dbReference>
<gene>
    <name evidence="2" type="ORF">Arub01_55520</name>
</gene>
<proteinExistence type="predicted"/>
<reference evidence="2" key="1">
    <citation type="submission" date="2023-02" db="EMBL/GenBank/DDBJ databases">
        <title>Actinomadura rubrobrunea NBRC 14622.</title>
        <authorList>
            <person name="Ichikawa N."/>
            <person name="Sato H."/>
            <person name="Tonouchi N."/>
        </authorList>
    </citation>
    <scope>NUCLEOTIDE SEQUENCE</scope>
    <source>
        <strain evidence="2">NBRC 14622</strain>
    </source>
</reference>
<accession>A0A9W6UXG5</accession>